<dbReference type="STRING" id="52442.SAMN05421880_1149"/>
<protein>
    <submittedName>
        <fullName evidence="1">ATPase</fullName>
    </submittedName>
</protein>
<reference evidence="2 3" key="1">
    <citation type="submission" date="2016-10" db="EMBL/GenBank/DDBJ databases">
        <authorList>
            <person name="de Groot N.N."/>
        </authorList>
    </citation>
    <scope>NUCLEOTIDE SEQUENCE [LARGE SCALE GENOMIC DNA]</scope>
    <source>
        <strain evidence="2 3">Nm146</strain>
    </source>
</reference>
<name>A0A1I4Q7E0_9PROT</name>
<dbReference type="InterPro" id="IPR047706">
    <property type="entry name" value="BCAM0308-like"/>
</dbReference>
<dbReference type="NCBIfam" id="NF040826">
    <property type="entry name" value="lxa_BCAM0308"/>
    <property type="match status" value="1"/>
</dbReference>
<sequence>MSHSKIPPGFHTITRRDGIFQEKVHDAYKSKKKLSEPTICPDCGAVYHQGHWQWLEAPAHANQEICPACHRIHDHYPAGFLTLHGPFYSTHREEIMHLVQNEEKHQRAEHPLKRIMKIEEEAESTLVTTTDIHLARSMGEALYDAYRGELEFHYNPAENLLRVNWSR</sequence>
<dbReference type="Proteomes" id="UP000601736">
    <property type="component" value="Unassembled WGS sequence"/>
</dbReference>
<dbReference type="RefSeq" id="WP_090668787.1">
    <property type="nucleotide sequence ID" value="NZ_CAJNAP010000006.1"/>
</dbReference>
<organism evidence="2 3">
    <name type="scientific">Nitrosomonas nitrosa</name>
    <dbReference type="NCBI Taxonomy" id="52442"/>
    <lineage>
        <taxon>Bacteria</taxon>
        <taxon>Pseudomonadati</taxon>
        <taxon>Pseudomonadota</taxon>
        <taxon>Betaproteobacteria</taxon>
        <taxon>Nitrosomonadales</taxon>
        <taxon>Nitrosomonadaceae</taxon>
        <taxon>Nitrosomonas</taxon>
    </lineage>
</organism>
<dbReference type="EMBL" id="CAJNAP010000006">
    <property type="protein sequence ID" value="CAE6496183.1"/>
    <property type="molecule type" value="Genomic_DNA"/>
</dbReference>
<proteinExistence type="predicted"/>
<dbReference type="EMBL" id="FOUF01000014">
    <property type="protein sequence ID" value="SFM35992.1"/>
    <property type="molecule type" value="Genomic_DNA"/>
</dbReference>
<dbReference type="Proteomes" id="UP000199561">
    <property type="component" value="Unassembled WGS sequence"/>
</dbReference>
<evidence type="ECO:0000313" key="2">
    <source>
        <dbReference type="EMBL" id="SFM35992.1"/>
    </source>
</evidence>
<gene>
    <name evidence="1" type="ORF">NMYAN_140092</name>
    <name evidence="2" type="ORF">SAMN05421880_1149</name>
</gene>
<keyword evidence="3" id="KW-1185">Reference proteome</keyword>
<dbReference type="OrthoDB" id="9785278at2"/>
<evidence type="ECO:0000313" key="3">
    <source>
        <dbReference type="Proteomes" id="UP000199561"/>
    </source>
</evidence>
<reference evidence="1" key="2">
    <citation type="submission" date="2021-02" db="EMBL/GenBank/DDBJ databases">
        <authorList>
            <person name="Han P."/>
        </authorList>
    </citation>
    <scope>NUCLEOTIDE SEQUENCE</scope>
    <source>
        <strain evidence="1">Nitrosomonas nitrosa 18-3D</strain>
    </source>
</reference>
<dbReference type="AlphaFoldDB" id="A0A1I4Q7E0"/>
<evidence type="ECO:0000313" key="1">
    <source>
        <dbReference type="EMBL" id="CAE6496183.1"/>
    </source>
</evidence>
<accession>A0A1I4Q7E0</accession>